<dbReference type="EMBL" id="GG738933">
    <property type="protein sequence ID" value="EFC36295.1"/>
    <property type="molecule type" value="Genomic_DNA"/>
</dbReference>
<dbReference type="AlphaFoldDB" id="D2W3P0"/>
<dbReference type="GeneID" id="8862063"/>
<evidence type="ECO:0000313" key="2">
    <source>
        <dbReference type="EMBL" id="EFC36295.1"/>
    </source>
</evidence>
<proteinExistence type="predicted"/>
<dbReference type="InParanoid" id="D2W3P0"/>
<dbReference type="OrthoDB" id="10410105at2759"/>
<dbReference type="OMA" id="HDENAMV"/>
<evidence type="ECO:0000256" key="1">
    <source>
        <dbReference type="SAM" id="MobiDB-lite"/>
    </source>
</evidence>
<dbReference type="VEuPathDB" id="AmoebaDB:NAEGRDRAFT_76013"/>
<feature type="region of interest" description="Disordered" evidence="1">
    <location>
        <begin position="140"/>
        <end position="176"/>
    </location>
</feature>
<keyword evidence="3" id="KW-1185">Reference proteome</keyword>
<protein>
    <submittedName>
        <fullName evidence="2">Predicted protein</fullName>
    </submittedName>
</protein>
<accession>D2W3P0</accession>
<dbReference type="RefSeq" id="XP_002669039.1">
    <property type="nucleotide sequence ID" value="XM_002668993.1"/>
</dbReference>
<reference evidence="2 3" key="1">
    <citation type="journal article" date="2010" name="Cell">
        <title>The genome of Naegleria gruberi illuminates early eukaryotic versatility.</title>
        <authorList>
            <person name="Fritz-Laylin L.K."/>
            <person name="Prochnik S.E."/>
            <person name="Ginger M.L."/>
            <person name="Dacks J.B."/>
            <person name="Carpenter M.L."/>
            <person name="Field M.C."/>
            <person name="Kuo A."/>
            <person name="Paredez A."/>
            <person name="Chapman J."/>
            <person name="Pham J."/>
            <person name="Shu S."/>
            <person name="Neupane R."/>
            <person name="Cipriano M."/>
            <person name="Mancuso J."/>
            <person name="Tu H."/>
            <person name="Salamov A."/>
            <person name="Lindquist E."/>
            <person name="Shapiro H."/>
            <person name="Lucas S."/>
            <person name="Grigoriev I.V."/>
            <person name="Cande W.Z."/>
            <person name="Fulton C."/>
            <person name="Rokhsar D.S."/>
            <person name="Dawson S.C."/>
        </authorList>
    </citation>
    <scope>NUCLEOTIDE SEQUENCE [LARGE SCALE GENOMIC DNA]</scope>
    <source>
        <strain evidence="2 3">NEG-M</strain>
    </source>
</reference>
<feature type="compositionally biased region" description="Basic and acidic residues" evidence="1">
    <location>
        <begin position="142"/>
        <end position="154"/>
    </location>
</feature>
<evidence type="ECO:0000313" key="3">
    <source>
        <dbReference type="Proteomes" id="UP000006671"/>
    </source>
</evidence>
<organism evidence="3">
    <name type="scientific">Naegleria gruberi</name>
    <name type="common">Amoeba</name>
    <dbReference type="NCBI Taxonomy" id="5762"/>
    <lineage>
        <taxon>Eukaryota</taxon>
        <taxon>Discoba</taxon>
        <taxon>Heterolobosea</taxon>
        <taxon>Tetramitia</taxon>
        <taxon>Eutetramitia</taxon>
        <taxon>Vahlkampfiidae</taxon>
        <taxon>Naegleria</taxon>
    </lineage>
</organism>
<sequence>MNNCLIRRVAFSTTRNRTGPWVVLSNNHHQKVNCFYSTSSAANHHTTTITSNSELLEWYRKLVKRASYIESESKRKQVLAQLKSEFSKSSLNDWRRKAEESFKFLCMITPKVPISKQQQTKANDGVTQFVKVDGEWQAMKSVDPEKLQKKDSAYLKETSQPPPSACPPGGCGRCQF</sequence>
<dbReference type="Proteomes" id="UP000006671">
    <property type="component" value="Unassembled WGS sequence"/>
</dbReference>
<name>D2W3P0_NAEGR</name>
<dbReference type="KEGG" id="ngr:NAEGRDRAFT_76013"/>
<gene>
    <name evidence="2" type="ORF">NAEGRDRAFT_76013</name>
</gene>